<sequence>MGVKKETELKILAKDFAANGISAAGISYIVTEQSTIRRALWFVGVMGTMAFMGYMTINVILEYLSYPKDAIRYKLPFPAVTICSLNPISSHHVSETSLRKLLRLKEMMQEATAEQFNRNERDQCYVNPLCKWSWFQERCYCVQNPCLTEFCLAENSSHCSCSTFFCNSPIKRVKGCEMKPMSSTPFMSETCLCKGTSTQDSWDSNWPHDDSQGLLDTIEDKEVKEIIRLIKHSKTYDLVDVEEALMPSTYELYQFGVTFDSLVAACTFEGVHCYRENFTVLYHPNYGKCYMFNYVGNNVSDIESPIEIDRYGSTSGISDNNDLDLLRREVGARIVVHNPHMLPFVSEYGVNVRPRDMTAVELSLSNITRLGKPWGTCEEGTSSQDTDKNVDPYSILACEKHCGYKHLIKNCNCTMRHFLRGTVLNTMAPGIRFCNLSNKKERDCVKKISADVESKLECDCKPPCRETIYSYTVTSSELNENYYRTVKAIRTLKLDSEGKKKYVNYSDEKLMLGVKVYYNTFQVSKYREVPSYSWETLVSNIGGNLGFFMGLTLVTFLEITEFIWDFIKTACNRVIPNNKIAKHPRKKQQDINDNQHSAETAGPSKRN</sequence>
<comment type="similarity">
    <text evidence="2 12">Belongs to the amiloride-sensitive sodium channel (TC 1.A.6) family.</text>
</comment>
<keyword evidence="11 12" id="KW-0407">Ion channel</keyword>
<dbReference type="InterPro" id="IPR001873">
    <property type="entry name" value="ENaC"/>
</dbReference>
<evidence type="ECO:0000256" key="8">
    <source>
        <dbReference type="ARBA" id="ARBA00023065"/>
    </source>
</evidence>
<dbReference type="EMBL" id="JABXBU010001863">
    <property type="protein sequence ID" value="KAF8782100.1"/>
    <property type="molecule type" value="Genomic_DNA"/>
</dbReference>
<evidence type="ECO:0000256" key="5">
    <source>
        <dbReference type="ARBA" id="ARBA00022692"/>
    </source>
</evidence>
<dbReference type="PANTHER" id="PTHR11690:SF248">
    <property type="entry name" value="PICKPOCKET 17, ISOFORM A"/>
    <property type="match status" value="1"/>
</dbReference>
<keyword evidence="9 14" id="KW-0472">Membrane</keyword>
<evidence type="ECO:0000313" key="15">
    <source>
        <dbReference type="EMBL" id="KAF8782100.1"/>
    </source>
</evidence>
<protein>
    <submittedName>
        <fullName evidence="15">Acid-sensing ion channel 4-B like protein</fullName>
    </submittedName>
</protein>
<accession>A0A8T0EVG4</accession>
<evidence type="ECO:0000256" key="4">
    <source>
        <dbReference type="ARBA" id="ARBA00022461"/>
    </source>
</evidence>
<dbReference type="GO" id="GO:0015280">
    <property type="term" value="F:ligand-gated sodium channel activity"/>
    <property type="evidence" value="ECO:0007669"/>
    <property type="project" value="TreeGrafter"/>
</dbReference>
<comment type="subcellular location">
    <subcellularLocation>
        <location evidence="1">Membrane</location>
        <topology evidence="1">Multi-pass membrane protein</topology>
    </subcellularLocation>
</comment>
<dbReference type="Proteomes" id="UP000807504">
    <property type="component" value="Unassembled WGS sequence"/>
</dbReference>
<reference evidence="15" key="2">
    <citation type="submission" date="2020-06" db="EMBL/GenBank/DDBJ databases">
        <authorList>
            <person name="Sheffer M."/>
        </authorList>
    </citation>
    <scope>NUCLEOTIDE SEQUENCE</scope>
</reference>
<proteinExistence type="inferred from homology"/>
<dbReference type="PRINTS" id="PR01078">
    <property type="entry name" value="AMINACHANNEL"/>
</dbReference>
<dbReference type="GO" id="GO:0005886">
    <property type="term" value="C:plasma membrane"/>
    <property type="evidence" value="ECO:0007669"/>
    <property type="project" value="TreeGrafter"/>
</dbReference>
<evidence type="ECO:0000313" key="16">
    <source>
        <dbReference type="Proteomes" id="UP000807504"/>
    </source>
</evidence>
<dbReference type="Pfam" id="PF00858">
    <property type="entry name" value="ASC"/>
    <property type="match status" value="1"/>
</dbReference>
<evidence type="ECO:0000256" key="10">
    <source>
        <dbReference type="ARBA" id="ARBA00023201"/>
    </source>
</evidence>
<comment type="caution">
    <text evidence="15">The sequence shown here is derived from an EMBL/GenBank/DDBJ whole genome shotgun (WGS) entry which is preliminary data.</text>
</comment>
<keyword evidence="16" id="KW-1185">Reference proteome</keyword>
<feature type="region of interest" description="Disordered" evidence="13">
    <location>
        <begin position="581"/>
        <end position="607"/>
    </location>
</feature>
<keyword evidence="4 12" id="KW-0894">Sodium channel</keyword>
<evidence type="ECO:0000256" key="14">
    <source>
        <dbReference type="SAM" id="Phobius"/>
    </source>
</evidence>
<keyword evidence="10 12" id="KW-0739">Sodium transport</keyword>
<evidence type="ECO:0000256" key="2">
    <source>
        <dbReference type="ARBA" id="ARBA00007193"/>
    </source>
</evidence>
<dbReference type="Gene3D" id="1.10.287.770">
    <property type="entry name" value="YojJ-like"/>
    <property type="match status" value="1"/>
</dbReference>
<evidence type="ECO:0000256" key="7">
    <source>
        <dbReference type="ARBA" id="ARBA00023053"/>
    </source>
</evidence>
<reference evidence="15" key="1">
    <citation type="journal article" date="2020" name="bioRxiv">
        <title>Chromosome-level reference genome of the European wasp spider Argiope bruennichi: a resource for studies on range expansion and evolutionary adaptation.</title>
        <authorList>
            <person name="Sheffer M.M."/>
            <person name="Hoppe A."/>
            <person name="Krehenwinkel H."/>
            <person name="Uhl G."/>
            <person name="Kuss A.W."/>
            <person name="Jensen L."/>
            <person name="Jensen C."/>
            <person name="Gillespie R.G."/>
            <person name="Hoff K.J."/>
            <person name="Prost S."/>
        </authorList>
    </citation>
    <scope>NUCLEOTIDE SEQUENCE</scope>
</reference>
<evidence type="ECO:0000256" key="3">
    <source>
        <dbReference type="ARBA" id="ARBA00022448"/>
    </source>
</evidence>
<evidence type="ECO:0000256" key="6">
    <source>
        <dbReference type="ARBA" id="ARBA00022989"/>
    </source>
</evidence>
<dbReference type="Gene3D" id="2.60.470.10">
    <property type="entry name" value="Acid-sensing ion channels like domains"/>
    <property type="match status" value="1"/>
</dbReference>
<keyword evidence="3 12" id="KW-0813">Transport</keyword>
<evidence type="ECO:0000256" key="1">
    <source>
        <dbReference type="ARBA" id="ARBA00004141"/>
    </source>
</evidence>
<evidence type="ECO:0000256" key="12">
    <source>
        <dbReference type="RuleBase" id="RU000679"/>
    </source>
</evidence>
<name>A0A8T0EVG4_ARGBR</name>
<dbReference type="AlphaFoldDB" id="A0A8T0EVG4"/>
<evidence type="ECO:0000256" key="9">
    <source>
        <dbReference type="ARBA" id="ARBA00023136"/>
    </source>
</evidence>
<gene>
    <name evidence="15" type="ORF">HNY73_012428</name>
</gene>
<evidence type="ECO:0000256" key="11">
    <source>
        <dbReference type="ARBA" id="ARBA00023303"/>
    </source>
</evidence>
<keyword evidence="6 14" id="KW-1133">Transmembrane helix</keyword>
<keyword evidence="5 12" id="KW-0812">Transmembrane</keyword>
<feature type="transmembrane region" description="Helical" evidence="14">
    <location>
        <begin position="39"/>
        <end position="61"/>
    </location>
</feature>
<dbReference type="PANTHER" id="PTHR11690">
    <property type="entry name" value="AMILORIDE-SENSITIVE SODIUM CHANNEL-RELATED"/>
    <property type="match status" value="1"/>
</dbReference>
<evidence type="ECO:0000256" key="13">
    <source>
        <dbReference type="SAM" id="MobiDB-lite"/>
    </source>
</evidence>
<keyword evidence="8 12" id="KW-0406">Ion transport</keyword>
<organism evidence="15 16">
    <name type="scientific">Argiope bruennichi</name>
    <name type="common">Wasp spider</name>
    <name type="synonym">Aranea bruennichi</name>
    <dbReference type="NCBI Taxonomy" id="94029"/>
    <lineage>
        <taxon>Eukaryota</taxon>
        <taxon>Metazoa</taxon>
        <taxon>Ecdysozoa</taxon>
        <taxon>Arthropoda</taxon>
        <taxon>Chelicerata</taxon>
        <taxon>Arachnida</taxon>
        <taxon>Araneae</taxon>
        <taxon>Araneomorphae</taxon>
        <taxon>Entelegynae</taxon>
        <taxon>Araneoidea</taxon>
        <taxon>Araneidae</taxon>
        <taxon>Argiope</taxon>
    </lineage>
</organism>
<keyword evidence="7" id="KW-0915">Sodium</keyword>